<dbReference type="SMART" id="SM00407">
    <property type="entry name" value="IGc1"/>
    <property type="match status" value="1"/>
</dbReference>
<keyword evidence="2" id="KW-0472">Membrane</keyword>
<dbReference type="SUPFAM" id="SSF48726">
    <property type="entry name" value="Immunoglobulin"/>
    <property type="match status" value="1"/>
</dbReference>
<dbReference type="GO" id="GO:0006955">
    <property type="term" value="P:immune response"/>
    <property type="evidence" value="ECO:0007669"/>
    <property type="project" value="TreeGrafter"/>
</dbReference>
<dbReference type="InterPro" id="IPR011162">
    <property type="entry name" value="MHC_I/II-like_Ag-recog"/>
</dbReference>
<keyword evidence="2" id="KW-0812">Transmembrane</keyword>
<dbReference type="Pfam" id="PF07654">
    <property type="entry name" value="C1-set"/>
    <property type="match status" value="1"/>
</dbReference>
<dbReference type="GO" id="GO:0005615">
    <property type="term" value="C:extracellular space"/>
    <property type="evidence" value="ECO:0007669"/>
    <property type="project" value="TreeGrafter"/>
</dbReference>
<evidence type="ECO:0000256" key="3">
    <source>
        <dbReference type="SAM" id="SignalP"/>
    </source>
</evidence>
<organism evidence="5 6">
    <name type="scientific">Cyprinus carpio carpio</name>
    <dbReference type="NCBI Taxonomy" id="630221"/>
    <lineage>
        <taxon>Eukaryota</taxon>
        <taxon>Metazoa</taxon>
        <taxon>Chordata</taxon>
        <taxon>Craniata</taxon>
        <taxon>Vertebrata</taxon>
        <taxon>Euteleostomi</taxon>
        <taxon>Actinopterygii</taxon>
        <taxon>Neopterygii</taxon>
        <taxon>Teleostei</taxon>
        <taxon>Ostariophysi</taxon>
        <taxon>Cypriniformes</taxon>
        <taxon>Cyprinidae</taxon>
        <taxon>Cyprininae</taxon>
        <taxon>Cyprinus</taxon>
    </lineage>
</organism>
<dbReference type="PROSITE" id="PS50835">
    <property type="entry name" value="IG_LIKE"/>
    <property type="match status" value="1"/>
</dbReference>
<keyword evidence="6" id="KW-1185">Reference proteome</keyword>
<dbReference type="InterPro" id="IPR050208">
    <property type="entry name" value="MHC_class-I_related"/>
</dbReference>
<evidence type="ECO:0000313" key="6">
    <source>
        <dbReference type="Proteomes" id="UP001108240"/>
    </source>
</evidence>
<dbReference type="InterPro" id="IPR036179">
    <property type="entry name" value="Ig-like_dom_sf"/>
</dbReference>
<proteinExistence type="predicted"/>
<dbReference type="AlphaFoldDB" id="A0A8C1H914"/>
<reference evidence="5" key="2">
    <citation type="submission" date="2025-09" db="UniProtKB">
        <authorList>
            <consortium name="Ensembl"/>
        </authorList>
    </citation>
    <scope>IDENTIFICATION</scope>
</reference>
<dbReference type="InterPro" id="IPR011161">
    <property type="entry name" value="MHC_I-like_Ag-recog"/>
</dbReference>
<dbReference type="Proteomes" id="UP001108240">
    <property type="component" value="Unplaced"/>
</dbReference>
<feature type="signal peptide" evidence="3">
    <location>
        <begin position="1"/>
        <end position="16"/>
    </location>
</feature>
<evidence type="ECO:0000256" key="1">
    <source>
        <dbReference type="ARBA" id="ARBA00023180"/>
    </source>
</evidence>
<dbReference type="GeneTree" id="ENSGT01150000287002"/>
<dbReference type="SUPFAM" id="SSF54452">
    <property type="entry name" value="MHC antigen-recognition domain"/>
    <property type="match status" value="1"/>
</dbReference>
<evidence type="ECO:0000313" key="5">
    <source>
        <dbReference type="Ensembl" id="ENSCCRP00000032705.2"/>
    </source>
</evidence>
<keyword evidence="1" id="KW-0325">Glycoprotein</keyword>
<dbReference type="OMA" id="THREIAF"/>
<dbReference type="Gene3D" id="3.30.500.10">
    <property type="entry name" value="MHC class I-like antigen recognition-like"/>
    <property type="match status" value="1"/>
</dbReference>
<dbReference type="InterPro" id="IPR037055">
    <property type="entry name" value="MHC_I-like_Ag-recog_sf"/>
</dbReference>
<dbReference type="Ensembl" id="ENSCCRT00000035459.2">
    <property type="protein sequence ID" value="ENSCCRP00000032705.2"/>
    <property type="gene ID" value="ENSCCRG00000017615.2"/>
</dbReference>
<dbReference type="InterPro" id="IPR013783">
    <property type="entry name" value="Ig-like_fold"/>
</dbReference>
<keyword evidence="3" id="KW-0732">Signal</keyword>
<accession>A0A8C1H914</accession>
<keyword evidence="2" id="KW-1133">Transmembrane helix</keyword>
<protein>
    <recommendedName>
        <fullName evidence="4">Ig-like domain-containing protein</fullName>
    </recommendedName>
</protein>
<dbReference type="Gene3D" id="2.60.40.10">
    <property type="entry name" value="Immunoglobulins"/>
    <property type="match status" value="1"/>
</dbReference>
<dbReference type="Pfam" id="PF00129">
    <property type="entry name" value="MHC_I"/>
    <property type="match status" value="1"/>
</dbReference>
<feature type="transmembrane region" description="Helical" evidence="2">
    <location>
        <begin position="296"/>
        <end position="318"/>
    </location>
</feature>
<dbReference type="PANTHER" id="PTHR16675">
    <property type="entry name" value="MHC CLASS I-RELATED"/>
    <property type="match status" value="1"/>
</dbReference>
<name>A0A8C1H914_CYPCA</name>
<feature type="chain" id="PRO_5039923666" description="Ig-like domain-containing protein" evidence="3">
    <location>
        <begin position="17"/>
        <end position="327"/>
    </location>
</feature>
<dbReference type="PANTHER" id="PTHR16675:SF193">
    <property type="entry name" value="LOC571647 PROTEIN-RELATED"/>
    <property type="match status" value="1"/>
</dbReference>
<dbReference type="InterPro" id="IPR007110">
    <property type="entry name" value="Ig-like_dom"/>
</dbReference>
<dbReference type="GO" id="GO:0009897">
    <property type="term" value="C:external side of plasma membrane"/>
    <property type="evidence" value="ECO:0007669"/>
    <property type="project" value="TreeGrafter"/>
</dbReference>
<dbReference type="InterPro" id="IPR003597">
    <property type="entry name" value="Ig_C1-set"/>
</dbReference>
<evidence type="ECO:0000256" key="2">
    <source>
        <dbReference type="SAM" id="Phobius"/>
    </source>
</evidence>
<evidence type="ECO:0000259" key="4">
    <source>
        <dbReference type="PROSITE" id="PS50835"/>
    </source>
</evidence>
<sequence length="327" mass="37897">MILSIFLLFYPFLSDARQEKHFLHYMFTVMTKENTLPLFSAVVVSDDRQIKHYNNEERVWKRSRQTADDWISAPEEPPESRDWFIHQLNTLSNCSDSQCSELHVLQRIIGCELEKLPDGSFNLRAFDEYGFDGEDFIAFKSDTVQWIDKNPKAKETKMKWSRQTERNQIIKKYLKTCTDWISTFHSRKMTPPDVHVLVPKVSDDRSKLVLSCLATGFYPRDIEMNIRWDESVLENQTSSGIRPNADGSFQMRSRVEIDADHKGFYDCVVIHSSLTQTQPVLTVWTIYNHIFSAESLWSVIAGIAAALVIFLSVICCCINQKMSKALM</sequence>
<feature type="domain" description="Ig-like" evidence="4">
    <location>
        <begin position="192"/>
        <end position="282"/>
    </location>
</feature>
<reference evidence="5" key="1">
    <citation type="submission" date="2025-08" db="UniProtKB">
        <authorList>
            <consortium name="Ensembl"/>
        </authorList>
    </citation>
    <scope>IDENTIFICATION</scope>
</reference>